<evidence type="ECO:0000256" key="2">
    <source>
        <dbReference type="SAM" id="Phobius"/>
    </source>
</evidence>
<dbReference type="EMBL" id="VSWD01000003">
    <property type="protein sequence ID" value="KAK3106502.1"/>
    <property type="molecule type" value="Genomic_DNA"/>
</dbReference>
<feature type="transmembrane region" description="Helical" evidence="2">
    <location>
        <begin position="270"/>
        <end position="296"/>
    </location>
</feature>
<accession>A0AA88YR36</accession>
<dbReference type="SUPFAM" id="SSF49854">
    <property type="entry name" value="Spermadhesin, CUB domain"/>
    <property type="match status" value="1"/>
</dbReference>
<sequence length="463" mass="51960">MAEDARLRQCSGPYIFMNTESGIVVTKNEIRCFISLESPDERQVVAEFFGMQADCISKSDITIYDGPEGNATFVHSFCQAKPISYISRKRRLQIFYKEDDKDEKPFSLNAYLNVCRQEITGNESISTFRLPLFNGTRTEAVTCAYIVRVRERSLVKLNMTFSRISLMSCSKDFRVFPDGKAAENDTVIYKCEDGYYELEAFYNITIIFMASSGMSLTGNYTVVKLDVDVSTSSSLGKSTIDHVQGNISSKTSADAPLNNLEKEKTNGGGFYVIVVAVALGCLGLIIALVIVLVLLYRRRGNSGQAKAEKDKENTNDLNIYTDNQDYDVMNVKRLHKSPTETNVYGSTSGPSDVYASADQSENDQDSKNVAEYDLQMFGNTYAETTPVLHKIEEKGDLQANEYGHLELGETYEETLTSKQRKAQKYNDNDVNISDEYGHQDFGQYASTTPMTTKRNVETENVYE</sequence>
<organism evidence="3 4">
    <name type="scientific">Pinctada imbricata</name>
    <name type="common">Atlantic pearl-oyster</name>
    <name type="synonym">Pinctada martensii</name>
    <dbReference type="NCBI Taxonomy" id="66713"/>
    <lineage>
        <taxon>Eukaryota</taxon>
        <taxon>Metazoa</taxon>
        <taxon>Spiralia</taxon>
        <taxon>Lophotrochozoa</taxon>
        <taxon>Mollusca</taxon>
        <taxon>Bivalvia</taxon>
        <taxon>Autobranchia</taxon>
        <taxon>Pteriomorphia</taxon>
        <taxon>Pterioida</taxon>
        <taxon>Pterioidea</taxon>
        <taxon>Pteriidae</taxon>
        <taxon>Pinctada</taxon>
    </lineage>
</organism>
<evidence type="ECO:0000313" key="4">
    <source>
        <dbReference type="Proteomes" id="UP001186944"/>
    </source>
</evidence>
<dbReference type="AlphaFoldDB" id="A0AA88YR36"/>
<dbReference type="Gene3D" id="2.60.120.290">
    <property type="entry name" value="Spermadhesin, CUB domain"/>
    <property type="match status" value="1"/>
</dbReference>
<keyword evidence="2" id="KW-0472">Membrane</keyword>
<evidence type="ECO:0000256" key="1">
    <source>
        <dbReference type="SAM" id="MobiDB-lite"/>
    </source>
</evidence>
<reference evidence="3" key="1">
    <citation type="submission" date="2019-08" db="EMBL/GenBank/DDBJ databases">
        <title>The improved chromosome-level genome for the pearl oyster Pinctada fucata martensii using PacBio sequencing and Hi-C.</title>
        <authorList>
            <person name="Zheng Z."/>
        </authorList>
    </citation>
    <scope>NUCLEOTIDE SEQUENCE</scope>
    <source>
        <strain evidence="3">ZZ-2019</strain>
        <tissue evidence="3">Adductor muscle</tissue>
    </source>
</reference>
<protein>
    <recommendedName>
        <fullName evidence="5">CUB domain-containing protein</fullName>
    </recommendedName>
</protein>
<dbReference type="Proteomes" id="UP001186944">
    <property type="component" value="Unassembled WGS sequence"/>
</dbReference>
<feature type="compositionally biased region" description="Polar residues" evidence="1">
    <location>
        <begin position="339"/>
        <end position="350"/>
    </location>
</feature>
<evidence type="ECO:0008006" key="5">
    <source>
        <dbReference type="Google" id="ProtNLM"/>
    </source>
</evidence>
<keyword evidence="4" id="KW-1185">Reference proteome</keyword>
<name>A0AA88YR36_PINIB</name>
<proteinExistence type="predicted"/>
<keyword evidence="2" id="KW-0812">Transmembrane</keyword>
<keyword evidence="2" id="KW-1133">Transmembrane helix</keyword>
<dbReference type="InterPro" id="IPR035914">
    <property type="entry name" value="Sperma_CUB_dom_sf"/>
</dbReference>
<comment type="caution">
    <text evidence="3">The sequence shown here is derived from an EMBL/GenBank/DDBJ whole genome shotgun (WGS) entry which is preliminary data.</text>
</comment>
<feature type="region of interest" description="Disordered" evidence="1">
    <location>
        <begin position="337"/>
        <end position="365"/>
    </location>
</feature>
<evidence type="ECO:0000313" key="3">
    <source>
        <dbReference type="EMBL" id="KAK3106502.1"/>
    </source>
</evidence>
<gene>
    <name evidence="3" type="ORF">FSP39_021278</name>
</gene>